<feature type="region of interest" description="Disordered" evidence="1">
    <location>
        <begin position="1"/>
        <end position="21"/>
    </location>
</feature>
<dbReference type="InterPro" id="IPR011335">
    <property type="entry name" value="Restrct_endonuc-II-like"/>
</dbReference>
<evidence type="ECO:0000313" key="4">
    <source>
        <dbReference type="Proteomes" id="UP000190056"/>
    </source>
</evidence>
<accession>A0A9Q5QUG7</accession>
<organism evidence="3 4">
    <name type="scientific">Cylindrospermopsis raciborskii CENA302</name>
    <dbReference type="NCBI Taxonomy" id="1170768"/>
    <lineage>
        <taxon>Bacteria</taxon>
        <taxon>Bacillati</taxon>
        <taxon>Cyanobacteriota</taxon>
        <taxon>Cyanophyceae</taxon>
        <taxon>Nostocales</taxon>
        <taxon>Aphanizomenonaceae</taxon>
        <taxon>Cylindrospermopsis</taxon>
    </lineage>
</organism>
<dbReference type="SUPFAM" id="SSF52980">
    <property type="entry name" value="Restriction endonuclease-like"/>
    <property type="match status" value="1"/>
</dbReference>
<dbReference type="RefSeq" id="WP_071249748.1">
    <property type="nucleotide sequence ID" value="NZ_MTPU01000058.1"/>
</dbReference>
<name>A0A9Q5QUG7_9CYAN</name>
<protein>
    <recommendedName>
        <fullName evidence="2">Putative restriction endonuclease domain-containing protein</fullName>
    </recommendedName>
</protein>
<dbReference type="InterPro" id="IPR012296">
    <property type="entry name" value="Nuclease_put_TT1808"/>
</dbReference>
<sequence length="206" mass="23774">MPCPNCDSNNSRKNRQIGDRQTKVPKFTPEEYFIWEEKQLLRHEYINGEVYAMTGGTQNHGRIASNIIFIVKGHLRGSGCQVGNSDCRVNILETKDYVYPDVSVTCDERDRTAIQAIQYPCLIVEVLSPITASYDRGDKFRLYRLNSSLQDYLLVDAEKIAIDLYRKNDHGNWEIFNYQSGDNIDLQSIDLSFPIESVYEDIIFEN</sequence>
<dbReference type="AlphaFoldDB" id="A0A9Q5QUG7"/>
<feature type="domain" description="Putative restriction endonuclease" evidence="2">
    <location>
        <begin position="29"/>
        <end position="189"/>
    </location>
</feature>
<dbReference type="InterPro" id="IPR008538">
    <property type="entry name" value="Uma2"/>
</dbReference>
<proteinExistence type="predicted"/>
<dbReference type="CDD" id="cd06260">
    <property type="entry name" value="DUF820-like"/>
    <property type="match status" value="1"/>
</dbReference>
<evidence type="ECO:0000256" key="1">
    <source>
        <dbReference type="SAM" id="MobiDB-lite"/>
    </source>
</evidence>
<gene>
    <name evidence="3" type="ORF">CENA302_15905</name>
</gene>
<evidence type="ECO:0000259" key="2">
    <source>
        <dbReference type="Pfam" id="PF05685"/>
    </source>
</evidence>
<dbReference type="Pfam" id="PF05685">
    <property type="entry name" value="Uma2"/>
    <property type="match status" value="1"/>
</dbReference>
<feature type="compositionally biased region" description="Polar residues" evidence="1">
    <location>
        <begin position="1"/>
        <end position="11"/>
    </location>
</feature>
<comment type="caution">
    <text evidence="3">The sequence shown here is derived from an EMBL/GenBank/DDBJ whole genome shotgun (WGS) entry which is preliminary data.</text>
</comment>
<evidence type="ECO:0000313" key="3">
    <source>
        <dbReference type="EMBL" id="OPH08541.1"/>
    </source>
</evidence>
<dbReference type="EMBL" id="MTPU01000058">
    <property type="protein sequence ID" value="OPH08541.1"/>
    <property type="molecule type" value="Genomic_DNA"/>
</dbReference>
<dbReference type="Proteomes" id="UP000190056">
    <property type="component" value="Unassembled WGS sequence"/>
</dbReference>
<reference evidence="3 4" key="1">
    <citation type="submission" date="2017-01" db="EMBL/GenBank/DDBJ databases">
        <authorList>
            <person name="Abreu V.A."/>
            <person name="Popin R.V."/>
            <person name="Rigonato J."/>
            <person name="Andreote A.P."/>
            <person name="Schaker P.C."/>
            <person name="Hoff-Risseti C."/>
            <person name="Alvarenga D.O."/>
            <person name="Varani A.M."/>
            <person name="Fiore M.F."/>
        </authorList>
    </citation>
    <scope>NUCLEOTIDE SEQUENCE [LARGE SCALE GENOMIC DNA]</scope>
    <source>
        <strain evidence="3 4">CENA302</strain>
    </source>
</reference>
<dbReference type="PANTHER" id="PTHR36558:SF1">
    <property type="entry name" value="RESTRICTION ENDONUCLEASE DOMAIN-CONTAINING PROTEIN-RELATED"/>
    <property type="match status" value="1"/>
</dbReference>
<dbReference type="PANTHER" id="PTHR36558">
    <property type="entry name" value="GLR1098 PROTEIN"/>
    <property type="match status" value="1"/>
</dbReference>
<dbReference type="Gene3D" id="3.90.1570.10">
    <property type="entry name" value="tt1808, chain A"/>
    <property type="match status" value="1"/>
</dbReference>